<dbReference type="PROSITE" id="PS50865">
    <property type="entry name" value="ZF_MYND_2"/>
    <property type="match status" value="1"/>
</dbReference>
<feature type="compositionally biased region" description="Basic residues" evidence="6">
    <location>
        <begin position="2256"/>
        <end position="2267"/>
    </location>
</feature>
<feature type="region of interest" description="Disordered" evidence="6">
    <location>
        <begin position="33"/>
        <end position="135"/>
    </location>
</feature>
<evidence type="ECO:0000313" key="8">
    <source>
        <dbReference type="EMBL" id="GFO27578.1"/>
    </source>
</evidence>
<dbReference type="InterPro" id="IPR002893">
    <property type="entry name" value="Znf_MYND"/>
</dbReference>
<feature type="compositionally biased region" description="Polar residues" evidence="6">
    <location>
        <begin position="2198"/>
        <end position="2214"/>
    </location>
</feature>
<dbReference type="Proteomes" id="UP000735302">
    <property type="component" value="Unassembled WGS sequence"/>
</dbReference>
<feature type="compositionally biased region" description="Low complexity" evidence="6">
    <location>
        <begin position="1682"/>
        <end position="1692"/>
    </location>
</feature>
<comment type="caution">
    <text evidence="8">The sequence shown here is derived from an EMBL/GenBank/DDBJ whole genome shotgun (WGS) entry which is preliminary data.</text>
</comment>
<feature type="region of interest" description="Disordered" evidence="6">
    <location>
        <begin position="1856"/>
        <end position="1881"/>
    </location>
</feature>
<reference evidence="8 9" key="1">
    <citation type="journal article" date="2021" name="Elife">
        <title>Chloroplast acquisition without the gene transfer in kleptoplastic sea slugs, Plakobranchus ocellatus.</title>
        <authorList>
            <person name="Maeda T."/>
            <person name="Takahashi S."/>
            <person name="Yoshida T."/>
            <person name="Shimamura S."/>
            <person name="Takaki Y."/>
            <person name="Nagai Y."/>
            <person name="Toyoda A."/>
            <person name="Suzuki Y."/>
            <person name="Arimoto A."/>
            <person name="Ishii H."/>
            <person name="Satoh N."/>
            <person name="Nishiyama T."/>
            <person name="Hasebe M."/>
            <person name="Maruyama T."/>
            <person name="Minagawa J."/>
            <person name="Obokata J."/>
            <person name="Shigenobu S."/>
        </authorList>
    </citation>
    <scope>NUCLEOTIDE SEQUENCE [LARGE SCALE GENOMIC DNA]</scope>
</reference>
<feature type="region of interest" description="Disordered" evidence="6">
    <location>
        <begin position="2143"/>
        <end position="2289"/>
    </location>
</feature>
<feature type="region of interest" description="Disordered" evidence="6">
    <location>
        <begin position="2078"/>
        <end position="2098"/>
    </location>
</feature>
<feature type="compositionally biased region" description="Polar residues" evidence="6">
    <location>
        <begin position="76"/>
        <end position="90"/>
    </location>
</feature>
<keyword evidence="5" id="KW-0175">Coiled coil</keyword>
<feature type="domain" description="MYND-type" evidence="7">
    <location>
        <begin position="2544"/>
        <end position="2580"/>
    </location>
</feature>
<keyword evidence="2 4" id="KW-0863">Zinc-finger</keyword>
<evidence type="ECO:0000256" key="1">
    <source>
        <dbReference type="ARBA" id="ARBA00022723"/>
    </source>
</evidence>
<evidence type="ECO:0000256" key="4">
    <source>
        <dbReference type="PROSITE-ProRule" id="PRU00134"/>
    </source>
</evidence>
<evidence type="ECO:0000313" key="9">
    <source>
        <dbReference type="Proteomes" id="UP000735302"/>
    </source>
</evidence>
<feature type="compositionally biased region" description="Polar residues" evidence="6">
    <location>
        <begin position="1766"/>
        <end position="1779"/>
    </location>
</feature>
<dbReference type="PROSITE" id="PS01360">
    <property type="entry name" value="ZF_MYND_1"/>
    <property type="match status" value="1"/>
</dbReference>
<sequence>ATFEQLLNQSSAARILQELPRYNWLEQKILQRNSYPPQSQSSSTSPSASSSTTPTTTTTVTTTTTSGIVVSTTPSLPQSSGTGGCTLSSQKSRETPKGGHASNVRLTASSLVHSSSSFPPEHSNNARSAPKANDKNYGSVIDLSVCGASDKTTSSKPKSPYIADHQSFTAPDLTLCRDAGVHTLVAAGTSDDPFAAGRNSYSVTGVAAYSPSHLTPTTLSAAHHTSHREQFSNLSRSHWGTRSVALPRLVDVYGGSDDVHSEYTGAISNILVTAPAVVAVASSHTDGINMSMIECNAENGRVADDLGDVDCQVLSLDYDAPEENDLTIDLSPPPEPESAETETRDEDANEEAVVLLTPDTSGSAGDKANSSNRGSHSNSIQLIDLEVQETSSQARSLSPQSHIDCHNFEVGKNLSSDAEPNNIRTAKTGNESELYESSVADHAEGREVTKSSLADNHDITQFSNGLYSSPESKRTSPGGTAQSTNSTLDFSSSNQASSCPTSKNSSTLASKTTVSESPAHPLPMSPTTVSAKASPKLTDCGNCELGSSTEVKPSKDSVDEEVQKPTMDEAKRTVETSTSVRNSVLNSTACRHSEKAVEVTVDSAAQNEAAPLDLCVKKSETTTTGSSVPRTRGHLPVQMVLPQIQAQRPPNVPLGSAVVTSSSVTTLSPPAHCKTFNKLPRLTLSSDRPYFPFDHHSRYGALHSGVVELNSTGMEASPPTESNLRIDVYPSHSYKIDGLALRALEENVSTAYEHAESVMVVEENSTSAPGTALGPLTAAAMSTSPTLECYPARSAVLLPESRSGKVGSAATNLLDNMNNEMIESASHSNSGLTTSVANESDTIGITAPYHMTPSSALALSDAELEQEFQQHLLEFKALEELAERKAREQMQVALMRKRKAEMLRAMEIKKARRDILLKDDKCDLGKGHRGSVDGFNLTHDDSKGNDVLGVSTHSGGTAQVKGGNDINHLKASSIHSQWYSSTAPSQMNLSSSDFGEHSTQYYIPTGMSGRHSYTTNKVCTVTSSAETLTNTQSAFNTNQDVVKDNSNNNGGATIVGNSTIETSDLIQPLNLSAGQKKSPELSSDSNSSSPNGKGITFNHTAVLESSQTHLPVSKPVAVATKSTSTVSTGISISSSASTTFCTSSSSLILSSPGLLSPSMSSEGPLLSNITTSVNKSTKISSPTTKSVSRVLSTTLCSAPTCTVNTTNSVCSVASSESDSTTPMLAPNSCNTLESCSSVIGTDTPRASTDVRQKCESPLHKTFNEDKDFSEMTAPAASPVPTTSSSVMEFETTVDIKMEIVENDIEMLNHNSDLALPLSDNMAIIKLENNVIAMDKATADCIGENSASVTSEEADRSRLLEKLENSNAENLEDEEGEKILSNKGLCIEQSSTAVDQHKNATIASESEELPYVEKTEPQSMEMDTLDDDPLSSHDTSSANPEKSDPVKIEILAENTDEITSYIGYENASEKTSTTGSDHSLGVSTSILTTTSEARVSCTPEGNSRMDEDSLKENVDEISVPAVKVEINSPLNADRSGDTPKNMLSTTKDKSPIPDSPMAAHQAPTDTLHLKFDNKTLELNGPAHNIKSAYERRNVAVFEPPFVLESSGEALDLGSSPQPAHSQKPFQIVGTLLQPSTTTTGSKISGTSKSAVPALTVHTATSTSNNNSLVPLLNESNGKERSSQSKNNVKNNVSEGQVGMMSLSRRASLDVTEHPARHKILPLSQDDQMIQLHSNLPDQANFTATPLYSLSEKNGTRSSCPEGAPSVLGSQENQDHSTSVSCHRHDSIKSTDSYVRQHSASSVHLLSGSQDAVGSRAHSDAIGVKRSAFKTIDRKQTRDNSVIDLSIDRVNSSNAKNAFFHGRPNFSSDHDRQRPQISSTQDMQSIASTEFMYQQGRRSDPGVHTRLPIPPGHPLYNDNAAKCNRLPSPSSMMHSGPSSFFSPSFPLSSVSSSSSYKRAAGSIEKNRARPGGFLTMRHRLSSCDPSLRSAGLNLERNKSDNSLAGVNLPAQLQSDNMRPSISSVSQHRLQYQKADGGPMSNQMYGPALLSGEDVTTSSGLTLSPVGPTAPFDVHQAARGGANSLQRKVSPSRPTPINPGRGGYVYCGLERGPPHQPRQLYHRHMPPTLTEIHPDKQSNNKLYHAENRGEGVGPANVDAHSESVLQRQSEAMHKPKQELHSHMSSPGYQAQAAQPVALVPTSKQNASPSGQPHTNGRNFHMEQKGSSITDSPAFRPSDYRVQPTHTNNPIRPHLEPQHHLQHHHQMKQMRHQNQQPSLTSGPGKAGCPPTQQLYGPGTTLTKSPYGSMHPTPSFMGAFSDARAKMPQQQYPHPHHHNAHFPLGQHQQPMPMQHMPRRPPPQTRMATSSQASQNAANQRLAYMHAAHANRSLASAHLLHDDFNRQSGFLDMSLNSGTQLASQHRGFPTGIPGHIGMTLNSPHNVAYSETHQQQQQQRYPKKNPSYERRISPPPPVQHPDQVQHRQQQPMQKPLHHLPSGHYLGQPQLQDVSPTSASHLVLYGTGSGNGSVRGRGDGTANRQMADNNVCQVCGNIALFLCSSCRQVWYCNQQCQSEHWAVHAPNCKVLTDSQATGM</sequence>
<dbReference type="Pfam" id="PF01753">
    <property type="entry name" value="zf-MYND"/>
    <property type="match status" value="1"/>
</dbReference>
<evidence type="ECO:0000256" key="6">
    <source>
        <dbReference type="SAM" id="MobiDB-lite"/>
    </source>
</evidence>
<feature type="compositionally biased region" description="Low complexity" evidence="6">
    <location>
        <begin position="2341"/>
        <end position="2350"/>
    </location>
</feature>
<organism evidence="8 9">
    <name type="scientific">Plakobranchus ocellatus</name>
    <dbReference type="NCBI Taxonomy" id="259542"/>
    <lineage>
        <taxon>Eukaryota</taxon>
        <taxon>Metazoa</taxon>
        <taxon>Spiralia</taxon>
        <taxon>Lophotrochozoa</taxon>
        <taxon>Mollusca</taxon>
        <taxon>Gastropoda</taxon>
        <taxon>Heterobranchia</taxon>
        <taxon>Euthyneura</taxon>
        <taxon>Panpulmonata</taxon>
        <taxon>Sacoglossa</taxon>
        <taxon>Placobranchoidea</taxon>
        <taxon>Plakobranchidae</taxon>
        <taxon>Plakobranchus</taxon>
    </lineage>
</organism>
<feature type="region of interest" description="Disordered" evidence="6">
    <location>
        <begin position="1394"/>
        <end position="1443"/>
    </location>
</feature>
<keyword evidence="3" id="KW-0862">Zinc</keyword>
<feature type="compositionally biased region" description="Low complexity" evidence="6">
    <location>
        <begin position="39"/>
        <end position="75"/>
    </location>
</feature>
<feature type="region of interest" description="Disordered" evidence="6">
    <location>
        <begin position="412"/>
        <end position="436"/>
    </location>
</feature>
<feature type="non-terminal residue" evidence="8">
    <location>
        <position position="1"/>
    </location>
</feature>
<feature type="region of interest" description="Disordered" evidence="6">
    <location>
        <begin position="1490"/>
        <end position="1509"/>
    </location>
</feature>
<gene>
    <name evidence="8" type="ORF">PoB_005408300</name>
</gene>
<feature type="region of interest" description="Disordered" evidence="6">
    <location>
        <begin position="1528"/>
        <end position="1559"/>
    </location>
</feature>
<feature type="region of interest" description="Disordered" evidence="6">
    <location>
        <begin position="1657"/>
        <end position="1694"/>
    </location>
</feature>
<feature type="compositionally biased region" description="Basic and acidic residues" evidence="6">
    <location>
        <begin position="2167"/>
        <end position="2178"/>
    </location>
</feature>
<accession>A0AAV4C6T7</accession>
<feature type="region of interest" description="Disordered" evidence="6">
    <location>
        <begin position="2441"/>
        <end position="2494"/>
    </location>
</feature>
<feature type="compositionally biased region" description="Acidic residues" evidence="6">
    <location>
        <begin position="337"/>
        <end position="350"/>
    </location>
</feature>
<evidence type="ECO:0000256" key="2">
    <source>
        <dbReference type="ARBA" id="ARBA00022771"/>
    </source>
</evidence>
<evidence type="ECO:0000256" key="5">
    <source>
        <dbReference type="SAM" id="Coils"/>
    </source>
</evidence>
<protein>
    <recommendedName>
        <fullName evidence="7">MYND-type domain-containing protein</fullName>
    </recommendedName>
</protein>
<feature type="region of interest" description="Disordered" evidence="6">
    <location>
        <begin position="322"/>
        <end position="378"/>
    </location>
</feature>
<feature type="coiled-coil region" evidence="5">
    <location>
        <begin position="861"/>
        <end position="898"/>
    </location>
</feature>
<dbReference type="Gene3D" id="6.10.140.2220">
    <property type="match status" value="1"/>
</dbReference>
<evidence type="ECO:0000259" key="7">
    <source>
        <dbReference type="PROSITE" id="PS50865"/>
    </source>
</evidence>
<proteinExistence type="predicted"/>
<feature type="compositionally biased region" description="Low complexity" evidence="6">
    <location>
        <begin position="1080"/>
        <end position="1089"/>
    </location>
</feature>
<feature type="region of interest" description="Disordered" evidence="6">
    <location>
        <begin position="2324"/>
        <end position="2361"/>
    </location>
</feature>
<keyword evidence="1" id="KW-0479">Metal-binding</keyword>
<feature type="compositionally biased region" description="Low complexity" evidence="6">
    <location>
        <begin position="2473"/>
        <end position="2487"/>
    </location>
</feature>
<dbReference type="SUPFAM" id="SSF144232">
    <property type="entry name" value="HIT/MYND zinc finger-like"/>
    <property type="match status" value="1"/>
</dbReference>
<feature type="compositionally biased region" description="Polar residues" evidence="6">
    <location>
        <begin position="413"/>
        <end position="431"/>
    </location>
</feature>
<evidence type="ECO:0000256" key="3">
    <source>
        <dbReference type="ARBA" id="ARBA00022833"/>
    </source>
</evidence>
<dbReference type="GO" id="GO:0008270">
    <property type="term" value="F:zinc ion binding"/>
    <property type="evidence" value="ECO:0007669"/>
    <property type="project" value="UniProtKB-KW"/>
</dbReference>
<feature type="compositionally biased region" description="Basic and acidic residues" evidence="6">
    <location>
        <begin position="552"/>
        <end position="574"/>
    </location>
</feature>
<feature type="region of interest" description="Disordered" evidence="6">
    <location>
        <begin position="1073"/>
        <end position="1096"/>
    </location>
</feature>
<feature type="compositionally biased region" description="Polar residues" evidence="6">
    <location>
        <begin position="1657"/>
        <end position="1667"/>
    </location>
</feature>
<feature type="region of interest" description="Disordered" evidence="6">
    <location>
        <begin position="1749"/>
        <end position="1792"/>
    </location>
</feature>
<feature type="compositionally biased region" description="Polar residues" evidence="6">
    <location>
        <begin position="450"/>
        <end position="516"/>
    </location>
</feature>
<feature type="region of interest" description="Disordered" evidence="6">
    <location>
        <begin position="450"/>
        <end position="577"/>
    </location>
</feature>
<feature type="compositionally biased region" description="Polar residues" evidence="6">
    <location>
        <begin position="358"/>
        <end position="378"/>
    </location>
</feature>
<feature type="compositionally biased region" description="Polar residues" evidence="6">
    <location>
        <begin position="1394"/>
        <end position="1403"/>
    </location>
</feature>
<dbReference type="EMBL" id="BLXT01005934">
    <property type="protein sequence ID" value="GFO27578.1"/>
    <property type="molecule type" value="Genomic_DNA"/>
</dbReference>
<keyword evidence="9" id="KW-1185">Reference proteome</keyword>
<name>A0AAV4C6T7_9GAST</name>